<dbReference type="Proteomes" id="UP000699042">
    <property type="component" value="Unassembled WGS sequence"/>
</dbReference>
<evidence type="ECO:0000313" key="3">
    <source>
        <dbReference type="Proteomes" id="UP000699042"/>
    </source>
</evidence>
<evidence type="ECO:0000256" key="1">
    <source>
        <dbReference type="SAM" id="MobiDB-lite"/>
    </source>
</evidence>
<organism evidence="2 3">
    <name type="scientific">Colletotrichum scovillei</name>
    <dbReference type="NCBI Taxonomy" id="1209932"/>
    <lineage>
        <taxon>Eukaryota</taxon>
        <taxon>Fungi</taxon>
        <taxon>Dikarya</taxon>
        <taxon>Ascomycota</taxon>
        <taxon>Pezizomycotina</taxon>
        <taxon>Sordariomycetes</taxon>
        <taxon>Hypocreomycetidae</taxon>
        <taxon>Glomerellales</taxon>
        <taxon>Glomerellaceae</taxon>
        <taxon>Colletotrichum</taxon>
        <taxon>Colletotrichum acutatum species complex</taxon>
    </lineage>
</organism>
<dbReference type="EMBL" id="JAESDN010000002">
    <property type="protein sequence ID" value="KAG7055625.1"/>
    <property type="molecule type" value="Genomic_DNA"/>
</dbReference>
<gene>
    <name evidence="2" type="ORF">JMJ77_008079</name>
</gene>
<name>A0A9P7RE68_9PEZI</name>
<reference evidence="2" key="1">
    <citation type="submission" date="2021-05" db="EMBL/GenBank/DDBJ databases">
        <title>Comparative genomics of three Colletotrichum scovillei strains and genetic complementation revealed genes involved fungal growth and virulence on chili pepper.</title>
        <authorList>
            <person name="Hsieh D.-K."/>
            <person name="Chuang S.-C."/>
            <person name="Chen C.-Y."/>
            <person name="Chao Y.-T."/>
            <person name="Lu M.-Y.J."/>
            <person name="Lee M.-H."/>
            <person name="Shih M.-C."/>
        </authorList>
    </citation>
    <scope>NUCLEOTIDE SEQUENCE</scope>
    <source>
        <strain evidence="2">Coll-153</strain>
    </source>
</reference>
<keyword evidence="3" id="KW-1185">Reference proteome</keyword>
<evidence type="ECO:0000313" key="2">
    <source>
        <dbReference type="EMBL" id="KAG7055625.1"/>
    </source>
</evidence>
<feature type="region of interest" description="Disordered" evidence="1">
    <location>
        <begin position="61"/>
        <end position="102"/>
    </location>
</feature>
<comment type="caution">
    <text evidence="2">The sequence shown here is derived from an EMBL/GenBank/DDBJ whole genome shotgun (WGS) entry which is preliminary data.</text>
</comment>
<accession>A0A9P7RE68</accession>
<sequence length="220" mass="24108">MTTLPTIAPTERADSLSVQNHRRLTGAHFRGHEPASKECARQLSTRLAKGQVFDRPPTLARAAGVPCMTPPSGAFESARQTGLTPHCRLDKRQPNSDDSSVKSGAFAARTLASASHPSESCTTLSLRNGRSPRCMNRCEMGMQHTRLSAMRPLTSPTFLTSPRNPPKLCEIRSSSNEARIQVEMSIVCPNNPGSFPRSCLDLKTSQLVHRLCTHCVMTWI</sequence>
<proteinExistence type="predicted"/>
<protein>
    <submittedName>
        <fullName evidence="2">Uncharacterized protein</fullName>
    </submittedName>
</protein>
<dbReference type="AlphaFoldDB" id="A0A9P7RE68"/>